<accession>A0A2P2M5P6</accession>
<name>A0A2P2M5P6_RHIMU</name>
<sequence>MSACLCPIAWVTYQQAARKRHQDHLTPDKENAGRCIFESSRVTRINYE</sequence>
<dbReference type="AlphaFoldDB" id="A0A2P2M5P6"/>
<evidence type="ECO:0000313" key="1">
    <source>
        <dbReference type="EMBL" id="MBX25551.1"/>
    </source>
</evidence>
<protein>
    <submittedName>
        <fullName evidence="1">Squamous cell carcinoma antigen recognized by T-cells</fullName>
    </submittedName>
</protein>
<proteinExistence type="predicted"/>
<organism evidence="1">
    <name type="scientific">Rhizophora mucronata</name>
    <name type="common">Asiatic mangrove</name>
    <dbReference type="NCBI Taxonomy" id="61149"/>
    <lineage>
        <taxon>Eukaryota</taxon>
        <taxon>Viridiplantae</taxon>
        <taxon>Streptophyta</taxon>
        <taxon>Embryophyta</taxon>
        <taxon>Tracheophyta</taxon>
        <taxon>Spermatophyta</taxon>
        <taxon>Magnoliopsida</taxon>
        <taxon>eudicotyledons</taxon>
        <taxon>Gunneridae</taxon>
        <taxon>Pentapetalae</taxon>
        <taxon>rosids</taxon>
        <taxon>fabids</taxon>
        <taxon>Malpighiales</taxon>
        <taxon>Rhizophoraceae</taxon>
        <taxon>Rhizophora</taxon>
    </lineage>
</organism>
<dbReference type="EMBL" id="GGEC01045067">
    <property type="protein sequence ID" value="MBX25551.1"/>
    <property type="molecule type" value="Transcribed_RNA"/>
</dbReference>
<reference evidence="1" key="1">
    <citation type="submission" date="2018-02" db="EMBL/GenBank/DDBJ databases">
        <title>Rhizophora mucronata_Transcriptome.</title>
        <authorList>
            <person name="Meera S.P."/>
            <person name="Sreeshan A."/>
            <person name="Augustine A."/>
        </authorList>
    </citation>
    <scope>NUCLEOTIDE SEQUENCE</scope>
    <source>
        <tissue evidence="1">Leaf</tissue>
    </source>
</reference>